<dbReference type="InterPro" id="IPR004794">
    <property type="entry name" value="Eubact_RibD"/>
</dbReference>
<dbReference type="PROSITE" id="PS00903">
    <property type="entry name" value="CYT_DCMP_DEAMINASES_1"/>
    <property type="match status" value="1"/>
</dbReference>
<name>A0ABT3P3S5_9ALTE</name>
<evidence type="ECO:0000256" key="1">
    <source>
        <dbReference type="ARBA" id="ARBA00002151"/>
    </source>
</evidence>
<keyword evidence="11" id="KW-0511">Multifunctional enzyme</keyword>
<dbReference type="EC" id="3.5.4.26" evidence="12"/>
<keyword evidence="12 14" id="KW-0378">Hydrolase</keyword>
<dbReference type="PIRSF" id="PIRSF006769">
    <property type="entry name" value="RibD"/>
    <property type="match status" value="1"/>
</dbReference>
<comment type="pathway">
    <text evidence="2 12">Cofactor biosynthesis; riboflavin biosynthesis; 5-amino-6-(D-ribitylamino)uracil from GTP: step 2/4.</text>
</comment>
<organism evidence="14 15">
    <name type="scientific">Alteromonas aquimaris</name>
    <dbReference type="NCBI Taxonomy" id="2998417"/>
    <lineage>
        <taxon>Bacteria</taxon>
        <taxon>Pseudomonadati</taxon>
        <taxon>Pseudomonadota</taxon>
        <taxon>Gammaproteobacteria</taxon>
        <taxon>Alteromonadales</taxon>
        <taxon>Alteromonadaceae</taxon>
        <taxon>Alteromonas/Salinimonas group</taxon>
        <taxon>Alteromonas</taxon>
    </lineage>
</organism>
<evidence type="ECO:0000256" key="5">
    <source>
        <dbReference type="ARBA" id="ARBA00007417"/>
    </source>
</evidence>
<comment type="caution">
    <text evidence="14">The sequence shown here is derived from an EMBL/GenBank/DDBJ whole genome shotgun (WGS) entry which is preliminary data.</text>
</comment>
<evidence type="ECO:0000313" key="15">
    <source>
        <dbReference type="Proteomes" id="UP001142810"/>
    </source>
</evidence>
<dbReference type="InterPro" id="IPR002734">
    <property type="entry name" value="RibDG_C"/>
</dbReference>
<evidence type="ECO:0000256" key="4">
    <source>
        <dbReference type="ARBA" id="ARBA00005259"/>
    </source>
</evidence>
<dbReference type="InterPro" id="IPR024072">
    <property type="entry name" value="DHFR-like_dom_sf"/>
</dbReference>
<dbReference type="RefSeq" id="WP_265616098.1">
    <property type="nucleotide sequence ID" value="NZ_JAPFRD010000002.1"/>
</dbReference>
<comment type="pathway">
    <text evidence="3 12">Cofactor biosynthesis; riboflavin biosynthesis; 5-amino-6-(D-ribitylamino)uracil from GTP: step 3/4.</text>
</comment>
<evidence type="ECO:0000256" key="8">
    <source>
        <dbReference type="ARBA" id="ARBA00022833"/>
    </source>
</evidence>
<proteinExistence type="inferred from homology"/>
<keyword evidence="15" id="KW-1185">Reference proteome</keyword>
<evidence type="ECO:0000256" key="3">
    <source>
        <dbReference type="ARBA" id="ARBA00004910"/>
    </source>
</evidence>
<dbReference type="GO" id="GO:0008835">
    <property type="term" value="F:diaminohydroxyphosphoribosylaminopyrimidine deaminase activity"/>
    <property type="evidence" value="ECO:0007669"/>
    <property type="project" value="UniProtKB-EC"/>
</dbReference>
<evidence type="ECO:0000313" key="14">
    <source>
        <dbReference type="EMBL" id="MCW8107404.1"/>
    </source>
</evidence>
<comment type="similarity">
    <text evidence="5 12">In the C-terminal section; belongs to the HTP reductase family.</text>
</comment>
<comment type="catalytic activity">
    <reaction evidence="12">
        <text>2,5-diamino-6-hydroxy-4-(5-phosphoribosylamino)-pyrimidine + H2O + H(+) = 5-amino-6-(5-phospho-D-ribosylamino)uracil + NH4(+)</text>
        <dbReference type="Rhea" id="RHEA:21868"/>
        <dbReference type="ChEBI" id="CHEBI:15377"/>
        <dbReference type="ChEBI" id="CHEBI:15378"/>
        <dbReference type="ChEBI" id="CHEBI:28938"/>
        <dbReference type="ChEBI" id="CHEBI:58453"/>
        <dbReference type="ChEBI" id="CHEBI:58614"/>
        <dbReference type="EC" id="3.5.4.26"/>
    </reaction>
</comment>
<dbReference type="InterPro" id="IPR011549">
    <property type="entry name" value="RibD_C"/>
</dbReference>
<dbReference type="SUPFAM" id="SSF53597">
    <property type="entry name" value="Dihydrofolate reductase-like"/>
    <property type="match status" value="1"/>
</dbReference>
<dbReference type="Pfam" id="PF00383">
    <property type="entry name" value="dCMP_cyt_deam_1"/>
    <property type="match status" value="1"/>
</dbReference>
<dbReference type="Proteomes" id="UP001142810">
    <property type="component" value="Unassembled WGS sequence"/>
</dbReference>
<comment type="similarity">
    <text evidence="4 12">In the N-terminal section; belongs to the cytidine and deoxycytidylate deaminase family.</text>
</comment>
<evidence type="ECO:0000259" key="13">
    <source>
        <dbReference type="PROSITE" id="PS51747"/>
    </source>
</evidence>
<feature type="domain" description="CMP/dCMP-type deaminase" evidence="13">
    <location>
        <begin position="10"/>
        <end position="133"/>
    </location>
</feature>
<dbReference type="EMBL" id="JAPFRD010000002">
    <property type="protein sequence ID" value="MCW8107404.1"/>
    <property type="molecule type" value="Genomic_DNA"/>
</dbReference>
<dbReference type="NCBIfam" id="TIGR00326">
    <property type="entry name" value="eubact_ribD"/>
    <property type="match status" value="1"/>
</dbReference>
<evidence type="ECO:0000256" key="12">
    <source>
        <dbReference type="PIRNR" id="PIRNR006769"/>
    </source>
</evidence>
<keyword evidence="10 12" id="KW-0560">Oxidoreductase</keyword>
<dbReference type="Gene3D" id="3.40.140.10">
    <property type="entry name" value="Cytidine Deaminase, domain 2"/>
    <property type="match status" value="1"/>
</dbReference>
<dbReference type="InterPro" id="IPR016192">
    <property type="entry name" value="APOBEC/CMP_deaminase_Zn-bd"/>
</dbReference>
<dbReference type="InterPro" id="IPR016193">
    <property type="entry name" value="Cytidine_deaminase-like"/>
</dbReference>
<dbReference type="GO" id="GO:0008703">
    <property type="term" value="F:5-amino-6-(5-phosphoribosylamino)uracil reductase activity"/>
    <property type="evidence" value="ECO:0007669"/>
    <property type="project" value="UniProtKB-EC"/>
</dbReference>
<gene>
    <name evidence="14" type="primary">ribD</name>
    <name evidence="14" type="ORF">OPS25_02665</name>
</gene>
<accession>A0ABT3P3S5</accession>
<evidence type="ECO:0000256" key="10">
    <source>
        <dbReference type="ARBA" id="ARBA00023002"/>
    </source>
</evidence>
<protein>
    <recommendedName>
        <fullName evidence="12">Riboflavin biosynthesis protein RibD</fullName>
    </recommendedName>
    <domain>
        <recommendedName>
            <fullName evidence="12">Diaminohydroxyphosphoribosylaminopyrimidine deaminase</fullName>
            <shortName evidence="12">DRAP deaminase</shortName>
            <ecNumber evidence="12">3.5.4.26</ecNumber>
        </recommendedName>
        <alternativeName>
            <fullName evidence="12">Riboflavin-specific deaminase</fullName>
        </alternativeName>
    </domain>
    <domain>
        <recommendedName>
            <fullName evidence="12">5-amino-6-(5-phosphoribosylamino)uracil reductase</fullName>
            <ecNumber evidence="12">1.1.1.193</ecNumber>
        </recommendedName>
        <alternativeName>
            <fullName evidence="12">HTP reductase</fullName>
        </alternativeName>
    </domain>
</protein>
<keyword evidence="7 12" id="KW-0479">Metal-binding</keyword>
<comment type="function">
    <text evidence="1 12">Converts 2,5-diamino-6-(ribosylamino)-4(3h)-pyrimidinone 5'-phosphate into 5-amino-6-(ribosylamino)-2,4(1h,3h)-pyrimidinedione 5'-phosphate.</text>
</comment>
<evidence type="ECO:0000256" key="9">
    <source>
        <dbReference type="ARBA" id="ARBA00022857"/>
    </source>
</evidence>
<sequence>MSFITESSPCKDYYWMGKAIQLAQKGRYTTPPNPNVGCVIVDSRQKCVGTGYHVQAGTPHAEVHALNQAGGRAKGATAYVTLEPCSHFGRTPPCADALIQAGIARVVVAMTDPNPLVSGQGIAKLQQAGIKVVSDVMAAQAAELNTGYIKRMMQGKPFVTVKLATSVDGKIALANGESQWITGPEARNDVHRHRAACSAILTGSGTVLKDNPSLLVRRDEAKIHDYPLADIRQPLRVVVDSKGIIPAHSQLLCDGYPTLIAAANPAESLAGADIEVIPNAEGRKVCLENLLVVLGERQLNHIWVEAGPGLTGALFQAGLVDELIVYQAPVILGDKAISMVNTPDFTELNQACSLSLKQLRQVGNDIKMTFSVTA</sequence>
<reference evidence="14" key="1">
    <citation type="submission" date="2022-11" db="EMBL/GenBank/DDBJ databases">
        <title>Alteromonas sp. nov., isolated from sea water of the Qingdao.</title>
        <authorList>
            <person name="Wang Q."/>
        </authorList>
    </citation>
    <scope>NUCLEOTIDE SEQUENCE</scope>
    <source>
        <strain evidence="14">ASW11-7</strain>
    </source>
</reference>
<dbReference type="PROSITE" id="PS51747">
    <property type="entry name" value="CYT_DCMP_DEAMINASES_2"/>
    <property type="match status" value="1"/>
</dbReference>
<dbReference type="NCBIfam" id="TIGR00227">
    <property type="entry name" value="ribD_Cterm"/>
    <property type="match status" value="1"/>
</dbReference>
<evidence type="ECO:0000256" key="2">
    <source>
        <dbReference type="ARBA" id="ARBA00004882"/>
    </source>
</evidence>
<evidence type="ECO:0000256" key="6">
    <source>
        <dbReference type="ARBA" id="ARBA00022619"/>
    </source>
</evidence>
<dbReference type="EC" id="1.1.1.193" evidence="12"/>
<dbReference type="Pfam" id="PF01872">
    <property type="entry name" value="RibD_C"/>
    <property type="match status" value="1"/>
</dbReference>
<keyword evidence="8 12" id="KW-0862">Zinc</keyword>
<dbReference type="SUPFAM" id="SSF53927">
    <property type="entry name" value="Cytidine deaminase-like"/>
    <property type="match status" value="1"/>
</dbReference>
<evidence type="ECO:0000256" key="7">
    <source>
        <dbReference type="ARBA" id="ARBA00022723"/>
    </source>
</evidence>
<dbReference type="InterPro" id="IPR050765">
    <property type="entry name" value="Riboflavin_Biosynth_HTPR"/>
</dbReference>
<dbReference type="PANTHER" id="PTHR38011">
    <property type="entry name" value="DIHYDROFOLATE REDUCTASE FAMILY PROTEIN (AFU_ORTHOLOGUE AFUA_8G06820)"/>
    <property type="match status" value="1"/>
</dbReference>
<comment type="catalytic activity">
    <reaction evidence="12">
        <text>5-amino-6-(5-phospho-D-ribitylamino)uracil + NADP(+) = 5-amino-6-(5-phospho-D-ribosylamino)uracil + NADPH + H(+)</text>
        <dbReference type="Rhea" id="RHEA:17845"/>
        <dbReference type="ChEBI" id="CHEBI:15378"/>
        <dbReference type="ChEBI" id="CHEBI:57783"/>
        <dbReference type="ChEBI" id="CHEBI:58349"/>
        <dbReference type="ChEBI" id="CHEBI:58421"/>
        <dbReference type="ChEBI" id="CHEBI:58453"/>
        <dbReference type="EC" id="1.1.1.193"/>
    </reaction>
</comment>
<dbReference type="CDD" id="cd01284">
    <property type="entry name" value="Riboflavin_deaminase-reductase"/>
    <property type="match status" value="1"/>
</dbReference>
<keyword evidence="6 12" id="KW-0686">Riboflavin biosynthesis</keyword>
<dbReference type="Gene3D" id="3.40.430.10">
    <property type="entry name" value="Dihydrofolate Reductase, subunit A"/>
    <property type="match status" value="1"/>
</dbReference>
<dbReference type="PANTHER" id="PTHR38011:SF7">
    <property type="entry name" value="2,5-DIAMINO-6-RIBOSYLAMINO-4(3H)-PYRIMIDINONE 5'-PHOSPHATE REDUCTASE"/>
    <property type="match status" value="1"/>
</dbReference>
<dbReference type="InterPro" id="IPR002125">
    <property type="entry name" value="CMP_dCMP_dom"/>
</dbReference>
<comment type="cofactor">
    <cofactor evidence="12">
        <name>Zn(2+)</name>
        <dbReference type="ChEBI" id="CHEBI:29105"/>
    </cofactor>
    <text evidence="12">Binds 1 zinc ion.</text>
</comment>
<evidence type="ECO:0000256" key="11">
    <source>
        <dbReference type="ARBA" id="ARBA00023268"/>
    </source>
</evidence>
<keyword evidence="9 12" id="KW-0521">NADP</keyword>